<dbReference type="Proteomes" id="UP000231157">
    <property type="component" value="Unassembled WGS sequence"/>
</dbReference>
<feature type="signal peptide" evidence="1">
    <location>
        <begin position="1"/>
        <end position="27"/>
    </location>
</feature>
<name>A0A2H0UTK3_9BACT</name>
<dbReference type="AlphaFoldDB" id="A0A2H0UTK3"/>
<organism evidence="2 3">
    <name type="scientific">Candidatus Harrisonbacteria bacterium CG10_big_fil_rev_8_21_14_0_10_40_38</name>
    <dbReference type="NCBI Taxonomy" id="1974583"/>
    <lineage>
        <taxon>Bacteria</taxon>
        <taxon>Candidatus Harrisoniibacteriota</taxon>
    </lineage>
</organism>
<feature type="chain" id="PRO_5013910371" evidence="1">
    <location>
        <begin position="28"/>
        <end position="297"/>
    </location>
</feature>
<dbReference type="EMBL" id="PFAZ01000007">
    <property type="protein sequence ID" value="PIR89105.1"/>
    <property type="molecule type" value="Genomic_DNA"/>
</dbReference>
<proteinExistence type="predicted"/>
<comment type="caution">
    <text evidence="2">The sequence shown here is derived from an EMBL/GenBank/DDBJ whole genome shotgun (WGS) entry which is preliminary data.</text>
</comment>
<evidence type="ECO:0000313" key="3">
    <source>
        <dbReference type="Proteomes" id="UP000231157"/>
    </source>
</evidence>
<accession>A0A2H0UTK3</accession>
<protein>
    <submittedName>
        <fullName evidence="2">Uncharacterized protein</fullName>
    </submittedName>
</protein>
<sequence length="297" mass="31926">MKTSFKKVIFFIPVLSIGILFMSHAKAVSDNTSGYAWNDVVGWVSFESNVEVTDSKITGYADIAQVSENLGLDCNTVPNSPDCGTAGNWFVSNDSNGNLAGWGWNKKIGWVSFCGNTSGGSTHNGTTWECPSSPTYEVTIDGVTGDFSGWAWNDVVGWISFSCSNTGTCATSDYVVNTGWRSNATTDGSLESSTIDTCPSESNCSANLNTIMWQGDANGATVSFQIASSNNSTGPWTFYGPNGDTGTYYSPSGPNEPSIKITREHANKRYIRYKVFFNRISGSPSPVVRDVILNISP</sequence>
<evidence type="ECO:0000313" key="2">
    <source>
        <dbReference type="EMBL" id="PIR89105.1"/>
    </source>
</evidence>
<reference evidence="3" key="1">
    <citation type="submission" date="2017-09" db="EMBL/GenBank/DDBJ databases">
        <title>Depth-based differentiation of microbial function through sediment-hosted aquifers and enrichment of novel symbionts in the deep terrestrial subsurface.</title>
        <authorList>
            <person name="Probst A.J."/>
            <person name="Ladd B."/>
            <person name="Jarett J.K."/>
            <person name="Geller-Mcgrath D.E."/>
            <person name="Sieber C.M.K."/>
            <person name="Emerson J.B."/>
            <person name="Anantharaman K."/>
            <person name="Thomas B.C."/>
            <person name="Malmstrom R."/>
            <person name="Stieglmeier M."/>
            <person name="Klingl A."/>
            <person name="Woyke T."/>
            <person name="Ryan C.M."/>
            <person name="Banfield J.F."/>
        </authorList>
    </citation>
    <scope>NUCLEOTIDE SEQUENCE [LARGE SCALE GENOMIC DNA]</scope>
</reference>
<keyword evidence="1" id="KW-0732">Signal</keyword>
<evidence type="ECO:0000256" key="1">
    <source>
        <dbReference type="SAM" id="SignalP"/>
    </source>
</evidence>
<gene>
    <name evidence="2" type="ORF">COU07_02655</name>
</gene>